<name>A0A7R7WDP0_ASPKA</name>
<dbReference type="Proteomes" id="UP000661280">
    <property type="component" value="Chromosome 5"/>
</dbReference>
<reference evidence="2" key="1">
    <citation type="submission" date="2021-01" db="EMBL/GenBank/DDBJ databases">
        <authorList>
            <consortium name="Aspergillus luchuensis mut. kawachii IFO 4304 genome sequencing consortium"/>
            <person name="Kazuki M."/>
            <person name="Futagami T."/>
        </authorList>
    </citation>
    <scope>NUCLEOTIDE SEQUENCE</scope>
    <source>
        <strain evidence="2">IFO 4308</strain>
    </source>
</reference>
<reference evidence="2" key="2">
    <citation type="submission" date="2021-02" db="EMBL/GenBank/DDBJ databases">
        <title>Aspergillus luchuensis mut. kawachii IFO 4304 genome sequence.</title>
        <authorList>
            <person name="Mori K."/>
            <person name="Kadooka C."/>
            <person name="Goto M."/>
            <person name="Futagami T."/>
        </authorList>
    </citation>
    <scope>NUCLEOTIDE SEQUENCE</scope>
    <source>
        <strain evidence="2">IFO 4308</strain>
    </source>
</reference>
<dbReference type="AlphaFoldDB" id="A0A7R7WDP0"/>
<gene>
    <name evidence="2" type="ORF">AKAW2_51409A</name>
</gene>
<keyword evidence="3" id="KW-1185">Reference proteome</keyword>
<proteinExistence type="predicted"/>
<keyword evidence="1" id="KW-0472">Membrane</keyword>
<feature type="transmembrane region" description="Helical" evidence="1">
    <location>
        <begin position="16"/>
        <end position="33"/>
    </location>
</feature>
<keyword evidence="1" id="KW-0812">Transmembrane</keyword>
<organism evidence="2 3">
    <name type="scientific">Aspergillus kawachii</name>
    <name type="common">White koji mold</name>
    <name type="synonym">Aspergillus awamori var. kawachi</name>
    <dbReference type="NCBI Taxonomy" id="1069201"/>
    <lineage>
        <taxon>Eukaryota</taxon>
        <taxon>Fungi</taxon>
        <taxon>Dikarya</taxon>
        <taxon>Ascomycota</taxon>
        <taxon>Pezizomycotina</taxon>
        <taxon>Eurotiomycetes</taxon>
        <taxon>Eurotiomycetidae</taxon>
        <taxon>Eurotiales</taxon>
        <taxon>Aspergillaceae</taxon>
        <taxon>Aspergillus</taxon>
        <taxon>Aspergillus subgen. Circumdati</taxon>
    </lineage>
</organism>
<protein>
    <submittedName>
        <fullName evidence="2">Uncharacterized protein</fullName>
    </submittedName>
</protein>
<evidence type="ECO:0000313" key="3">
    <source>
        <dbReference type="Proteomes" id="UP000661280"/>
    </source>
</evidence>
<sequence length="185" mass="20754">MSGGMDGLDRARYHRVLSPVAFISFLLVINFPGNFRGPPFFFFLCWWVLEYLGISFFPLSNPAEVALLVGEISVFMSHSIIHQSYLARYRRSRSLVSLRCAARPDIVKDPWVQLLPAFPTLSSPITSFSFLSHSLIFSLDYLCSDLLLLLLLPPPISSCSITFHLTLTSHAISGLSITPPHRSRP</sequence>
<keyword evidence="1" id="KW-1133">Transmembrane helix</keyword>
<dbReference type="RefSeq" id="XP_041544830.1">
    <property type="nucleotide sequence ID" value="XM_041691336.1"/>
</dbReference>
<dbReference type="EMBL" id="AP024429">
    <property type="protein sequence ID" value="BCS01068.1"/>
    <property type="molecule type" value="Genomic_DNA"/>
</dbReference>
<dbReference type="KEGG" id="aluc:AKAW2_51409A"/>
<evidence type="ECO:0000256" key="1">
    <source>
        <dbReference type="SAM" id="Phobius"/>
    </source>
</evidence>
<accession>A0A7R7WDP0</accession>
<dbReference type="GeneID" id="64962389"/>
<evidence type="ECO:0000313" key="2">
    <source>
        <dbReference type="EMBL" id="BCS01068.1"/>
    </source>
</evidence>